<dbReference type="RefSeq" id="WP_220299028.1">
    <property type="nucleotide sequence ID" value="NZ_JAEUAW010000001.1"/>
</dbReference>
<dbReference type="SUPFAM" id="SSF52799">
    <property type="entry name" value="(Phosphotyrosine protein) phosphatases II"/>
    <property type="match status" value="1"/>
</dbReference>
<dbReference type="PROSITE" id="PS00383">
    <property type="entry name" value="TYR_PHOSPHATASE_1"/>
    <property type="match status" value="1"/>
</dbReference>
<evidence type="ECO:0000313" key="3">
    <source>
        <dbReference type="Proteomes" id="UP001196843"/>
    </source>
</evidence>
<organism evidence="2 3">
    <name type="scientific">Microbacterium jejuense</name>
    <dbReference type="NCBI Taxonomy" id="1263637"/>
    <lineage>
        <taxon>Bacteria</taxon>
        <taxon>Bacillati</taxon>
        <taxon>Actinomycetota</taxon>
        <taxon>Actinomycetes</taxon>
        <taxon>Micrococcales</taxon>
        <taxon>Microbacteriaceae</taxon>
        <taxon>Microbacterium</taxon>
    </lineage>
</organism>
<feature type="domain" description="Tyrosine specific protein phosphatases" evidence="1">
    <location>
        <begin position="131"/>
        <end position="170"/>
    </location>
</feature>
<sequence length="262" mass="26933">MITIDGLQNFRDTGGTPLTGGGATRSGVLYRSEALTTLTPRGLEQLAATDIGVIADFRTDIERAMSPDTLPTTRDLRVVELPLLEGAMTGFAQAALQAADPDAAQQAVAAALAQLPGLGDLYVSMLEHGAPSFAEAARLVAASRDDSPTAVLVHCTAGKDRTGVSVALILDAVGAERSAVVADYAASAANLEGPWADRMRGTVTALGVPLTPELDALVTATPPAAIEQALAWVDAQGGSVAYLRSGGLTEDELDALRTRLTA</sequence>
<dbReference type="PROSITE" id="PS50056">
    <property type="entry name" value="TYR_PHOSPHATASE_2"/>
    <property type="match status" value="1"/>
</dbReference>
<dbReference type="Proteomes" id="UP001196843">
    <property type="component" value="Unassembled WGS sequence"/>
</dbReference>
<protein>
    <submittedName>
        <fullName evidence="2">Tyrosine-protein phosphatase</fullName>
    </submittedName>
</protein>
<evidence type="ECO:0000259" key="1">
    <source>
        <dbReference type="PROSITE" id="PS50056"/>
    </source>
</evidence>
<dbReference type="InterPro" id="IPR029021">
    <property type="entry name" value="Prot-tyrosine_phosphatase-like"/>
</dbReference>
<comment type="caution">
    <text evidence="2">The sequence shown here is derived from an EMBL/GenBank/DDBJ whole genome shotgun (WGS) entry which is preliminary data.</text>
</comment>
<accession>A0ABS7HIL9</accession>
<name>A0ABS7HIL9_9MICO</name>
<dbReference type="InterPro" id="IPR016130">
    <property type="entry name" value="Tyr_Pase_AS"/>
</dbReference>
<dbReference type="InterPro" id="IPR000387">
    <property type="entry name" value="Tyr_Pase_dom"/>
</dbReference>
<reference evidence="2 3" key="1">
    <citation type="journal article" date="2021" name="MBio">
        <title>Poor Competitiveness of Bradyrhizobium in Pigeon Pea Root Colonization in Indian Soils.</title>
        <authorList>
            <person name="Chalasani D."/>
            <person name="Basu A."/>
            <person name="Pullabhotla S.V.S.R.N."/>
            <person name="Jorrin B."/>
            <person name="Neal A.L."/>
            <person name="Poole P.S."/>
            <person name="Podile A.R."/>
            <person name="Tkacz A."/>
        </authorList>
    </citation>
    <scope>NUCLEOTIDE SEQUENCE [LARGE SCALE GENOMIC DNA]</scope>
    <source>
        <strain evidence="2 3">HU14</strain>
    </source>
</reference>
<dbReference type="Pfam" id="PF13350">
    <property type="entry name" value="Y_phosphatase3"/>
    <property type="match status" value="1"/>
</dbReference>
<dbReference type="EMBL" id="JAEUAW010000001">
    <property type="protein sequence ID" value="MBW9092275.1"/>
    <property type="molecule type" value="Genomic_DNA"/>
</dbReference>
<evidence type="ECO:0000313" key="2">
    <source>
        <dbReference type="EMBL" id="MBW9092275.1"/>
    </source>
</evidence>
<gene>
    <name evidence="2" type="ORF">JNB62_01100</name>
</gene>
<dbReference type="Gene3D" id="3.90.190.10">
    <property type="entry name" value="Protein tyrosine phosphatase superfamily"/>
    <property type="match status" value="1"/>
</dbReference>
<proteinExistence type="predicted"/>
<dbReference type="InterPro" id="IPR026893">
    <property type="entry name" value="Tyr/Ser_Pase_IphP-type"/>
</dbReference>
<keyword evidence="3" id="KW-1185">Reference proteome</keyword>